<gene>
    <name evidence="1" type="ORF">N7537_001519</name>
</gene>
<proteinExistence type="predicted"/>
<name>A0AAD6EGT6_9EURO</name>
<dbReference type="GeneID" id="81582819"/>
<dbReference type="AlphaFoldDB" id="A0AAD6EGT6"/>
<keyword evidence="2" id="KW-1185">Reference proteome</keyword>
<dbReference type="Proteomes" id="UP001213799">
    <property type="component" value="Unassembled WGS sequence"/>
</dbReference>
<organism evidence="1 2">
    <name type="scientific">Penicillium hordei</name>
    <dbReference type="NCBI Taxonomy" id="40994"/>
    <lineage>
        <taxon>Eukaryota</taxon>
        <taxon>Fungi</taxon>
        <taxon>Dikarya</taxon>
        <taxon>Ascomycota</taxon>
        <taxon>Pezizomycotina</taxon>
        <taxon>Eurotiomycetes</taxon>
        <taxon>Eurotiomycetidae</taxon>
        <taxon>Eurotiales</taxon>
        <taxon>Aspergillaceae</taxon>
        <taxon>Penicillium</taxon>
    </lineage>
</organism>
<reference evidence="1" key="2">
    <citation type="submission" date="2023-01" db="EMBL/GenBank/DDBJ databases">
        <authorList>
            <person name="Petersen C."/>
        </authorList>
    </citation>
    <scope>NUCLEOTIDE SEQUENCE</scope>
    <source>
        <strain evidence="1">IBT 12815</strain>
    </source>
</reference>
<reference evidence="1" key="1">
    <citation type="journal article" date="2023" name="IMA Fungus">
        <title>Comparative genomic study of the Penicillium genus elucidates a diverse pangenome and 15 lateral gene transfer events.</title>
        <authorList>
            <person name="Petersen C."/>
            <person name="Sorensen T."/>
            <person name="Nielsen M.R."/>
            <person name="Sondergaard T.E."/>
            <person name="Sorensen J.L."/>
            <person name="Fitzpatrick D.A."/>
            <person name="Frisvad J.C."/>
            <person name="Nielsen K.L."/>
        </authorList>
    </citation>
    <scope>NUCLEOTIDE SEQUENCE</scope>
    <source>
        <strain evidence="1">IBT 12815</strain>
    </source>
</reference>
<accession>A0AAD6EGT6</accession>
<sequence length="86" mass="9502">MQTTVELQFGAGLSAEMLLPEENATALRCIHQIKLVPQIMAHLKLNCVAGSLEVYHRSTQTAKTTVEEVCLDPMNDASDFPREVNC</sequence>
<dbReference type="RefSeq" id="XP_056757572.1">
    <property type="nucleotide sequence ID" value="XM_056892577.1"/>
</dbReference>
<dbReference type="EMBL" id="JAQJAE010000001">
    <property type="protein sequence ID" value="KAJ5616405.1"/>
    <property type="molecule type" value="Genomic_DNA"/>
</dbReference>
<evidence type="ECO:0000313" key="2">
    <source>
        <dbReference type="Proteomes" id="UP001213799"/>
    </source>
</evidence>
<evidence type="ECO:0000313" key="1">
    <source>
        <dbReference type="EMBL" id="KAJ5616405.1"/>
    </source>
</evidence>
<comment type="caution">
    <text evidence="1">The sequence shown here is derived from an EMBL/GenBank/DDBJ whole genome shotgun (WGS) entry which is preliminary data.</text>
</comment>
<protein>
    <submittedName>
        <fullName evidence="1">Uncharacterized protein</fullName>
    </submittedName>
</protein>